<organism evidence="3">
    <name type="scientific">uncultured Caudovirales phage</name>
    <dbReference type="NCBI Taxonomy" id="2100421"/>
    <lineage>
        <taxon>Viruses</taxon>
        <taxon>Duplodnaviria</taxon>
        <taxon>Heunggongvirae</taxon>
        <taxon>Uroviricota</taxon>
        <taxon>Caudoviricetes</taxon>
        <taxon>Peduoviridae</taxon>
        <taxon>Maltschvirus</taxon>
        <taxon>Maltschvirus maltsch</taxon>
    </lineage>
</organism>
<protein>
    <recommendedName>
        <fullName evidence="4">Glyco_tranf_GTA_type domain containing protein</fullName>
    </recommendedName>
</protein>
<evidence type="ECO:0000313" key="1">
    <source>
        <dbReference type="EMBL" id="CAB4149313.1"/>
    </source>
</evidence>
<reference evidence="3" key="1">
    <citation type="submission" date="2020-05" db="EMBL/GenBank/DDBJ databases">
        <authorList>
            <person name="Chiriac C."/>
            <person name="Salcher M."/>
            <person name="Ghai R."/>
            <person name="Kavagutti S V."/>
        </authorList>
    </citation>
    <scope>NUCLEOTIDE SEQUENCE</scope>
</reference>
<dbReference type="EMBL" id="LR797158">
    <property type="protein sequence ID" value="CAB4190028.1"/>
    <property type="molecule type" value="Genomic_DNA"/>
</dbReference>
<proteinExistence type="predicted"/>
<evidence type="ECO:0000313" key="3">
    <source>
        <dbReference type="EMBL" id="CAB4194378.1"/>
    </source>
</evidence>
<name>A0A6J5RKV4_9CAUD</name>
<gene>
    <name evidence="2" type="ORF">UFOVP1191_29</name>
    <name evidence="3" type="ORF">UFOVP1252_30</name>
    <name evidence="1" type="ORF">UFOVP529_91</name>
</gene>
<dbReference type="InterPro" id="IPR029044">
    <property type="entry name" value="Nucleotide-diphossugar_trans"/>
</dbReference>
<evidence type="ECO:0008006" key="4">
    <source>
        <dbReference type="Google" id="ProtNLM"/>
    </source>
</evidence>
<sequence>MSRLLLIVPSRKRPKACAELLEEFLKTSEDAEILFGLDDDDKSEFPTAVLEAAEINPRLRMGGTLNLLANKYAEKYEYIGFMGDDHRPRTQGWDRILCDAIGDKPGVAYGDDLLQGANLPTAVVLSSSIVQKIGYMVPPTLVHMYMDNFWRDFGDKLGNLQYRPDVIIEHLHYLAGKAINDLQYQEVNSSSVYENDRIAYGLYQAGQFDKDIKKVLL</sequence>
<dbReference type="EMBL" id="LR797211">
    <property type="protein sequence ID" value="CAB4194378.1"/>
    <property type="molecule type" value="Genomic_DNA"/>
</dbReference>
<dbReference type="SUPFAM" id="SSF53448">
    <property type="entry name" value="Nucleotide-diphospho-sugar transferases"/>
    <property type="match status" value="1"/>
</dbReference>
<evidence type="ECO:0000313" key="2">
    <source>
        <dbReference type="EMBL" id="CAB4190028.1"/>
    </source>
</evidence>
<dbReference type="EMBL" id="LR796510">
    <property type="protein sequence ID" value="CAB4149313.1"/>
    <property type="molecule type" value="Genomic_DNA"/>
</dbReference>
<accession>A0A6J5RKV4</accession>